<accession>A0ACB7P9J4</accession>
<sequence>MAKAKNGYFIPFSDGDGILISAPTPWCRCRLLVSGGPRRLTNCQARGAETGARMGLAGNGRNFYPPPSFPFDGKSFHVNAVKLPFPDILGGITQDDAGGDSGTGDVFTKGPLATNCNIRRS</sequence>
<name>A0ACB7P9J4_9PEZI</name>
<evidence type="ECO:0000313" key="1">
    <source>
        <dbReference type="EMBL" id="KAH6632667.1"/>
    </source>
</evidence>
<proteinExistence type="predicted"/>
<evidence type="ECO:0000313" key="2">
    <source>
        <dbReference type="Proteomes" id="UP000724584"/>
    </source>
</evidence>
<reference evidence="1 2" key="1">
    <citation type="journal article" date="2021" name="Nat. Commun.">
        <title>Genetic determinants of endophytism in the Arabidopsis root mycobiome.</title>
        <authorList>
            <person name="Mesny F."/>
            <person name="Miyauchi S."/>
            <person name="Thiergart T."/>
            <person name="Pickel B."/>
            <person name="Atanasova L."/>
            <person name="Karlsson M."/>
            <person name="Huettel B."/>
            <person name="Barry K.W."/>
            <person name="Haridas S."/>
            <person name="Chen C."/>
            <person name="Bauer D."/>
            <person name="Andreopoulos W."/>
            <person name="Pangilinan J."/>
            <person name="LaButti K."/>
            <person name="Riley R."/>
            <person name="Lipzen A."/>
            <person name="Clum A."/>
            <person name="Drula E."/>
            <person name="Henrissat B."/>
            <person name="Kohler A."/>
            <person name="Grigoriev I.V."/>
            <person name="Martin F.M."/>
            <person name="Hacquard S."/>
        </authorList>
    </citation>
    <scope>NUCLEOTIDE SEQUENCE [LARGE SCALE GENOMIC DNA]</scope>
    <source>
        <strain evidence="1 2">MPI-SDFR-AT-0079</strain>
    </source>
</reference>
<dbReference type="Proteomes" id="UP000724584">
    <property type="component" value="Unassembled WGS sequence"/>
</dbReference>
<keyword evidence="2" id="KW-1185">Reference proteome</keyword>
<protein>
    <submittedName>
        <fullName evidence="1">Uncharacterized protein</fullName>
    </submittedName>
</protein>
<organism evidence="1 2">
    <name type="scientific">Chaetomium tenue</name>
    <dbReference type="NCBI Taxonomy" id="1854479"/>
    <lineage>
        <taxon>Eukaryota</taxon>
        <taxon>Fungi</taxon>
        <taxon>Dikarya</taxon>
        <taxon>Ascomycota</taxon>
        <taxon>Pezizomycotina</taxon>
        <taxon>Sordariomycetes</taxon>
        <taxon>Sordariomycetidae</taxon>
        <taxon>Sordariales</taxon>
        <taxon>Chaetomiaceae</taxon>
        <taxon>Chaetomium</taxon>
    </lineage>
</organism>
<comment type="caution">
    <text evidence="1">The sequence shown here is derived from an EMBL/GenBank/DDBJ whole genome shotgun (WGS) entry which is preliminary data.</text>
</comment>
<gene>
    <name evidence="1" type="ORF">F5144DRAFT_593376</name>
</gene>
<dbReference type="EMBL" id="JAGIZQ010000004">
    <property type="protein sequence ID" value="KAH6632667.1"/>
    <property type="molecule type" value="Genomic_DNA"/>
</dbReference>